<dbReference type="EMBL" id="CP029480">
    <property type="protein sequence ID" value="AWV99516.1"/>
    <property type="molecule type" value="Genomic_DNA"/>
</dbReference>
<feature type="region of interest" description="Disordered" evidence="1">
    <location>
        <begin position="18"/>
        <end position="42"/>
    </location>
</feature>
<proteinExistence type="predicted"/>
<organism evidence="3 4">
    <name type="scientific">Arcticibacterium luteifluviistationis</name>
    <dbReference type="NCBI Taxonomy" id="1784714"/>
    <lineage>
        <taxon>Bacteria</taxon>
        <taxon>Pseudomonadati</taxon>
        <taxon>Bacteroidota</taxon>
        <taxon>Cytophagia</taxon>
        <taxon>Cytophagales</taxon>
        <taxon>Leadbetterellaceae</taxon>
        <taxon>Arcticibacterium</taxon>
    </lineage>
</organism>
<dbReference type="AlphaFoldDB" id="A0A2Z4GE41"/>
<feature type="region of interest" description="Disordered" evidence="1">
    <location>
        <begin position="113"/>
        <end position="132"/>
    </location>
</feature>
<accession>A0A2Z4GE41</accession>
<name>A0A2Z4GE41_9BACT</name>
<evidence type="ECO:0000256" key="2">
    <source>
        <dbReference type="SAM" id="SignalP"/>
    </source>
</evidence>
<feature type="compositionally biased region" description="Basic residues" evidence="1">
    <location>
        <begin position="118"/>
        <end position="132"/>
    </location>
</feature>
<gene>
    <name evidence="3" type="ORF">DJ013_15625</name>
</gene>
<dbReference type="Proteomes" id="UP000249873">
    <property type="component" value="Chromosome"/>
</dbReference>
<protein>
    <recommendedName>
        <fullName evidence="5">DUF4890 domain-containing protein</fullName>
    </recommendedName>
</protein>
<evidence type="ECO:0000256" key="1">
    <source>
        <dbReference type="SAM" id="MobiDB-lite"/>
    </source>
</evidence>
<keyword evidence="4" id="KW-1185">Reference proteome</keyword>
<feature type="compositionally biased region" description="Basic and acidic residues" evidence="1">
    <location>
        <begin position="23"/>
        <end position="42"/>
    </location>
</feature>
<reference evidence="3 4" key="1">
    <citation type="submission" date="2018-05" db="EMBL/GenBank/DDBJ databases">
        <title>Complete genome sequence of Arcticibacterium luteifluviistationis SM1504T, a cytophagaceae bacterium isolated from Arctic surface seawater.</title>
        <authorList>
            <person name="Li Y."/>
            <person name="Qin Q.-L."/>
        </authorList>
    </citation>
    <scope>NUCLEOTIDE SEQUENCE [LARGE SCALE GENOMIC DNA]</scope>
    <source>
        <strain evidence="3 4">SM1504</strain>
    </source>
</reference>
<dbReference type="OrthoDB" id="853708at2"/>
<dbReference type="RefSeq" id="WP_111372884.1">
    <property type="nucleotide sequence ID" value="NZ_CP029480.1"/>
</dbReference>
<dbReference type="KEGG" id="als:DJ013_15625"/>
<feature type="signal peptide" evidence="2">
    <location>
        <begin position="1"/>
        <end position="20"/>
    </location>
</feature>
<feature type="chain" id="PRO_5016447106" description="DUF4890 domain-containing protein" evidence="2">
    <location>
        <begin position="21"/>
        <end position="132"/>
    </location>
</feature>
<keyword evidence="2" id="KW-0732">Signal</keyword>
<evidence type="ECO:0008006" key="5">
    <source>
        <dbReference type="Google" id="ProtNLM"/>
    </source>
</evidence>
<sequence>MKKLIIAAALVIAAAGSSFAQRPEQKKVDPKERAEKMSQKLKSDLSLNEDQYAQILALNTAKTEKLEANKDLKKEEMKAKHEAMKVEREAYNANLKEILTQEQYIKFLEMKTEQKGEMRRKHAPRKRMKKEN</sequence>
<evidence type="ECO:0000313" key="3">
    <source>
        <dbReference type="EMBL" id="AWV99516.1"/>
    </source>
</evidence>
<evidence type="ECO:0000313" key="4">
    <source>
        <dbReference type="Proteomes" id="UP000249873"/>
    </source>
</evidence>